<dbReference type="PROSITE" id="PS01124">
    <property type="entry name" value="HTH_ARAC_FAMILY_2"/>
    <property type="match status" value="1"/>
</dbReference>
<gene>
    <name evidence="5" type="ORF">F130042H8_20410</name>
</gene>
<keyword evidence="2" id="KW-0238">DNA-binding</keyword>
<evidence type="ECO:0000259" key="4">
    <source>
        <dbReference type="PROSITE" id="PS01124"/>
    </source>
</evidence>
<dbReference type="Gene3D" id="3.30.70.270">
    <property type="match status" value="1"/>
</dbReference>
<keyword evidence="1" id="KW-0805">Transcription regulation</keyword>
<feature type="domain" description="HTH araC/xylS-type" evidence="4">
    <location>
        <begin position="8"/>
        <end position="106"/>
    </location>
</feature>
<dbReference type="SUPFAM" id="SSF46689">
    <property type="entry name" value="Homeodomain-like"/>
    <property type="match status" value="2"/>
</dbReference>
<dbReference type="Proteomes" id="UP001600894">
    <property type="component" value="Unassembled WGS sequence"/>
</dbReference>
<evidence type="ECO:0000256" key="1">
    <source>
        <dbReference type="ARBA" id="ARBA00023015"/>
    </source>
</evidence>
<dbReference type="Pfam" id="PF12833">
    <property type="entry name" value="HTH_18"/>
    <property type="match status" value="1"/>
</dbReference>
<organism evidence="5 6">
    <name type="scientific">Enterocloster alcoholdehydrogenati</name>
    <dbReference type="NCBI Taxonomy" id="2547410"/>
    <lineage>
        <taxon>Bacteria</taxon>
        <taxon>Bacillati</taxon>
        <taxon>Bacillota</taxon>
        <taxon>Clostridia</taxon>
        <taxon>Lachnospirales</taxon>
        <taxon>Lachnospiraceae</taxon>
        <taxon>Enterocloster</taxon>
    </lineage>
</organism>
<dbReference type="EMBL" id="BAABXL010000001">
    <property type="protein sequence ID" value="GAA6268981.1"/>
    <property type="molecule type" value="Genomic_DNA"/>
</dbReference>
<evidence type="ECO:0000313" key="6">
    <source>
        <dbReference type="Proteomes" id="UP001600894"/>
    </source>
</evidence>
<dbReference type="RefSeq" id="WP_176253917.1">
    <property type="nucleotide sequence ID" value="NZ_BAABXL010000001.1"/>
</dbReference>
<dbReference type="PANTHER" id="PTHR47504">
    <property type="entry name" value="RIGHT ORIGIN-BINDING PROTEIN"/>
    <property type="match status" value="1"/>
</dbReference>
<dbReference type="InterPro" id="IPR043128">
    <property type="entry name" value="Rev_trsase/Diguanyl_cyclase"/>
</dbReference>
<dbReference type="InterPro" id="IPR018060">
    <property type="entry name" value="HTH_AraC"/>
</dbReference>
<dbReference type="SUPFAM" id="SSF55073">
    <property type="entry name" value="Nucleotide cyclase"/>
    <property type="match status" value="1"/>
</dbReference>
<reference evidence="5 6" key="1">
    <citation type="submission" date="2024-04" db="EMBL/GenBank/DDBJ databases">
        <title>Defined microbial consortia suppress multidrug-resistant proinflammatory Enterobacteriaceae via ecological control.</title>
        <authorList>
            <person name="Furuichi M."/>
            <person name="Kawaguchi T."/>
            <person name="Pust M."/>
            <person name="Yasuma K."/>
            <person name="Plichta D."/>
            <person name="Hasegawa N."/>
            <person name="Ohya T."/>
            <person name="Bhattarai S."/>
            <person name="Sasajima S."/>
            <person name="Aoto Y."/>
            <person name="Tuganbaev T."/>
            <person name="Yaginuma M."/>
            <person name="Ueda M."/>
            <person name="Okahashi N."/>
            <person name="Amafuji K."/>
            <person name="Kiridooshi Y."/>
            <person name="Sugita K."/>
            <person name="Strazar M."/>
            <person name="Skelly A."/>
            <person name="Suda W."/>
            <person name="Hattori M."/>
            <person name="Nakamoto N."/>
            <person name="Caballero S."/>
            <person name="Norman J."/>
            <person name="Olle B."/>
            <person name="Tanoue T."/>
            <person name="Arita M."/>
            <person name="Bucci V."/>
            <person name="Atarashi K."/>
            <person name="Xavier R."/>
            <person name="Honda K."/>
        </authorList>
    </citation>
    <scope>NUCLEOTIDE SEQUENCE [LARGE SCALE GENOMIC DNA]</scope>
    <source>
        <strain evidence="6">f13</strain>
    </source>
</reference>
<keyword evidence="6" id="KW-1185">Reference proteome</keyword>
<evidence type="ECO:0000256" key="2">
    <source>
        <dbReference type="ARBA" id="ARBA00023125"/>
    </source>
</evidence>
<keyword evidence="3" id="KW-0804">Transcription</keyword>
<dbReference type="InterPro" id="IPR018062">
    <property type="entry name" value="HTH_AraC-typ_CS"/>
</dbReference>
<dbReference type="PROSITE" id="PS00041">
    <property type="entry name" value="HTH_ARAC_FAMILY_1"/>
    <property type="match status" value="1"/>
</dbReference>
<name>A0ABQ0AYB4_9FIRM</name>
<dbReference type="InterPro" id="IPR009057">
    <property type="entry name" value="Homeodomain-like_sf"/>
</dbReference>
<evidence type="ECO:0000313" key="5">
    <source>
        <dbReference type="EMBL" id="GAA6268981.1"/>
    </source>
</evidence>
<proteinExistence type="predicted"/>
<accession>A0ABQ0AYB4</accession>
<evidence type="ECO:0000256" key="3">
    <source>
        <dbReference type="ARBA" id="ARBA00023163"/>
    </source>
</evidence>
<dbReference type="InterPro" id="IPR029787">
    <property type="entry name" value="Nucleotide_cyclase"/>
</dbReference>
<dbReference type="PANTHER" id="PTHR47504:SF5">
    <property type="entry name" value="RIGHT ORIGIN-BINDING PROTEIN"/>
    <property type="match status" value="1"/>
</dbReference>
<protein>
    <recommendedName>
        <fullName evidence="4">HTH araC/xylS-type domain-containing protein</fullName>
    </recommendedName>
</protein>
<dbReference type="Gene3D" id="1.10.10.60">
    <property type="entry name" value="Homeodomain-like"/>
    <property type="match status" value="2"/>
</dbReference>
<sequence length="476" mass="55756">MNEEQGLKNVIAYIETHLKEPLSAEEIAAACYYSRSNTKALFQKVFQYGMMEYVARRKLTQAAEELLFTSRRVCDIAMEYGFESQEVFTRAFKKMWQEPPAVFRKNRTFWQLFPRQDFFCDDCGVFRRRFDLEDMRKMLECREHTWVVCFDMEAPGIRCLKTAFGREGGERFVLDCLQRIEREMKTGDRLFRIAGDKFALLAVSEDCETVLGQAERILKRNGERVRYEGNDVALAMFGGIVELGKKDAWSASLFERLDEVLDGRWEMTKRRLTPEEAPDGQRTGRCRFIYPDYGFPTGTVYHAYEIREGALPAGRLLGYGIDLRKEREYLSFPLRCVQSEKTGLHQPQELSVRQEKLIIRWNQERLGGRMVFPRGENWCVFQVADRDGSVAREHFMVIRDLNVQRTAEGIRLSFEKLFLEAVRMKDGSWIRLNEGELKETVRDLGLGTGEYRKICRIERGIRNRFRQAGLFQTEFL</sequence>
<comment type="caution">
    <text evidence="5">The sequence shown here is derived from an EMBL/GenBank/DDBJ whole genome shotgun (WGS) entry which is preliminary data.</text>
</comment>
<dbReference type="InterPro" id="IPR050959">
    <property type="entry name" value="MarA-like"/>
</dbReference>
<dbReference type="SMART" id="SM00342">
    <property type="entry name" value="HTH_ARAC"/>
    <property type="match status" value="1"/>
</dbReference>